<comment type="caution">
    <text evidence="1">The sequence shown here is derived from an EMBL/GenBank/DDBJ whole genome shotgun (WGS) entry which is preliminary data.</text>
</comment>
<protein>
    <submittedName>
        <fullName evidence="1">Uncharacterized protein</fullName>
    </submittedName>
</protein>
<dbReference type="Proteomes" id="UP001281761">
    <property type="component" value="Unassembled WGS sequence"/>
</dbReference>
<proteinExistence type="predicted"/>
<sequence length="426" mass="49074">MALQALSTRCKSYLETHEFLRTLKVPSGSTKRSSKRVPFTERLCSTLTEHVSEMKSLFAESSPSDGTVSALSATLPSESSILNGNDILEVLCAGFSLFDRLLIQPEAMFEDILIGHHFVPLLKSAIIVCLDLLERQESESNLSPASEINLIKILNRSWDRASDCLCNHRGLFSPIAESAFDDPQLCSLLERTCRHSSPYHSCHLRMIINISSIHPHLIPRMLEENLVERVIDTTQPRAVPTSNADFHLRLIRTIFNLIWDPRNIAEDEEERKRIRMLQFERVLTPAKEYLQFILKREEFIPKAKSGNYDLPSRISRLSARTLALERELFEYGEIVETGREEWEVGWLVEKTNEKELGKRLKTIREDDVRMKKDEKSRWKKRVERLREAGHSDAMEGWLTRMDNETQSGIVEYLKRGSSESGMNVRF</sequence>
<keyword evidence="2" id="KW-1185">Reference proteome</keyword>
<reference evidence="1 2" key="1">
    <citation type="journal article" date="2022" name="bioRxiv">
        <title>Genomics of Preaxostyla Flagellates Illuminates Evolutionary Transitions and the Path Towards Mitochondrial Loss.</title>
        <authorList>
            <person name="Novak L.V.F."/>
            <person name="Treitli S.C."/>
            <person name="Pyrih J."/>
            <person name="Halakuc P."/>
            <person name="Pipaliya S.V."/>
            <person name="Vacek V."/>
            <person name="Brzon O."/>
            <person name="Soukal P."/>
            <person name="Eme L."/>
            <person name="Dacks J.B."/>
            <person name="Karnkowska A."/>
            <person name="Elias M."/>
            <person name="Hampl V."/>
        </authorList>
    </citation>
    <scope>NUCLEOTIDE SEQUENCE [LARGE SCALE GENOMIC DNA]</scope>
    <source>
        <strain evidence="1">NAU3</strain>
        <tissue evidence="1">Gut</tissue>
    </source>
</reference>
<gene>
    <name evidence="1" type="ORF">BLNAU_8109</name>
</gene>
<organism evidence="1 2">
    <name type="scientific">Blattamonas nauphoetae</name>
    <dbReference type="NCBI Taxonomy" id="2049346"/>
    <lineage>
        <taxon>Eukaryota</taxon>
        <taxon>Metamonada</taxon>
        <taxon>Preaxostyla</taxon>
        <taxon>Oxymonadida</taxon>
        <taxon>Blattamonas</taxon>
    </lineage>
</organism>
<evidence type="ECO:0000313" key="2">
    <source>
        <dbReference type="Proteomes" id="UP001281761"/>
    </source>
</evidence>
<dbReference type="EMBL" id="JARBJD010000050">
    <property type="protein sequence ID" value="KAK2957034.1"/>
    <property type="molecule type" value="Genomic_DNA"/>
</dbReference>
<name>A0ABQ9Y002_9EUKA</name>
<accession>A0ABQ9Y002</accession>
<evidence type="ECO:0000313" key="1">
    <source>
        <dbReference type="EMBL" id="KAK2957034.1"/>
    </source>
</evidence>